<protein>
    <submittedName>
        <fullName evidence="2">Uncharacterized protein</fullName>
    </submittedName>
</protein>
<sequence length="132" mass="15344">MHPKTKNSTQSLLQTRAAEKTPRRGAQGCFSSQPNIPSSLHTDIQELTWKVEKLYRSHSVEAAQHRAERLGRQQPACEFISHVQEHILPKLTSNLHLLSQLDLFLCGPARRRRLTERFPPQRLERYDSMKTY</sequence>
<reference evidence="2" key="1">
    <citation type="submission" date="2023-07" db="EMBL/GenBank/DDBJ databases">
        <title>Chromosome-level Genome Assembly of Striped Snakehead (Channa striata).</title>
        <authorList>
            <person name="Liu H."/>
        </authorList>
    </citation>
    <scope>NUCLEOTIDE SEQUENCE</scope>
    <source>
        <strain evidence="2">Gz</strain>
        <tissue evidence="2">Muscle</tissue>
    </source>
</reference>
<evidence type="ECO:0000256" key="1">
    <source>
        <dbReference type="SAM" id="MobiDB-lite"/>
    </source>
</evidence>
<dbReference type="Proteomes" id="UP001187415">
    <property type="component" value="Unassembled WGS sequence"/>
</dbReference>
<organism evidence="2 3">
    <name type="scientific">Channa striata</name>
    <name type="common">Snakehead murrel</name>
    <name type="synonym">Ophicephalus striatus</name>
    <dbReference type="NCBI Taxonomy" id="64152"/>
    <lineage>
        <taxon>Eukaryota</taxon>
        <taxon>Metazoa</taxon>
        <taxon>Chordata</taxon>
        <taxon>Craniata</taxon>
        <taxon>Vertebrata</taxon>
        <taxon>Euteleostomi</taxon>
        <taxon>Actinopterygii</taxon>
        <taxon>Neopterygii</taxon>
        <taxon>Teleostei</taxon>
        <taxon>Neoteleostei</taxon>
        <taxon>Acanthomorphata</taxon>
        <taxon>Anabantaria</taxon>
        <taxon>Anabantiformes</taxon>
        <taxon>Channoidei</taxon>
        <taxon>Channidae</taxon>
        <taxon>Channa</taxon>
    </lineage>
</organism>
<proteinExistence type="predicted"/>
<gene>
    <name evidence="2" type="ORF">Q5P01_005846</name>
</gene>
<keyword evidence="3" id="KW-1185">Reference proteome</keyword>
<dbReference type="AlphaFoldDB" id="A0AA88T3G0"/>
<evidence type="ECO:0000313" key="3">
    <source>
        <dbReference type="Proteomes" id="UP001187415"/>
    </source>
</evidence>
<feature type="region of interest" description="Disordered" evidence="1">
    <location>
        <begin position="1"/>
        <end position="37"/>
    </location>
</feature>
<comment type="caution">
    <text evidence="2">The sequence shown here is derived from an EMBL/GenBank/DDBJ whole genome shotgun (WGS) entry which is preliminary data.</text>
</comment>
<accession>A0AA88T3G0</accession>
<feature type="compositionally biased region" description="Polar residues" evidence="1">
    <location>
        <begin position="1"/>
        <end position="14"/>
    </location>
</feature>
<evidence type="ECO:0000313" key="2">
    <source>
        <dbReference type="EMBL" id="KAK2857111.1"/>
    </source>
</evidence>
<name>A0AA88T3G0_CHASR</name>
<dbReference type="EMBL" id="JAUPFM010000003">
    <property type="protein sequence ID" value="KAK2857111.1"/>
    <property type="molecule type" value="Genomic_DNA"/>
</dbReference>